<dbReference type="AlphaFoldDB" id="A0AAD5Y9U4"/>
<proteinExistence type="predicted"/>
<reference evidence="1" key="1">
    <citation type="submission" date="2020-05" db="EMBL/GenBank/DDBJ databases">
        <title>Phylogenomic resolution of chytrid fungi.</title>
        <authorList>
            <person name="Stajich J.E."/>
            <person name="Amses K."/>
            <person name="Simmons R."/>
            <person name="Seto K."/>
            <person name="Myers J."/>
            <person name="Bonds A."/>
            <person name="Quandt C.A."/>
            <person name="Barry K."/>
            <person name="Liu P."/>
            <person name="Grigoriev I."/>
            <person name="Longcore J.E."/>
            <person name="James T.Y."/>
        </authorList>
    </citation>
    <scope>NUCLEOTIDE SEQUENCE</scope>
    <source>
        <strain evidence="1">PLAUS21</strain>
    </source>
</reference>
<gene>
    <name evidence="1" type="ORF">HK103_001766</name>
</gene>
<dbReference type="PANTHER" id="PTHR43558:SF6">
    <property type="entry name" value="REDUCTASE, PUTATIVE (AFU_ORTHOLOGUE AFUA_3G10540)-RELATED"/>
    <property type="match status" value="1"/>
</dbReference>
<protein>
    <submittedName>
        <fullName evidence="1">Uncharacterized protein</fullName>
    </submittedName>
</protein>
<accession>A0AAD5Y9U4</accession>
<dbReference type="PANTHER" id="PTHR43558">
    <property type="entry name" value="REDUCTASE, PUTATIVE (AFU_ORTHOLOGUE AFUA_3G10540)-RELATED"/>
    <property type="match status" value="1"/>
</dbReference>
<dbReference type="Pfam" id="PF26128">
    <property type="entry name" value="Gad2"/>
    <property type="match status" value="1"/>
</dbReference>
<evidence type="ECO:0000313" key="1">
    <source>
        <dbReference type="EMBL" id="KAJ3259875.1"/>
    </source>
</evidence>
<keyword evidence="2" id="KW-1185">Reference proteome</keyword>
<name>A0AAD5Y9U4_9FUNG</name>
<comment type="caution">
    <text evidence="1">The sequence shown here is derived from an EMBL/GenBank/DDBJ whole genome shotgun (WGS) entry which is preliminary data.</text>
</comment>
<sequence length="634" mass="73235">MSPRGTCWSRGWCKFDSVDHLKQIYHRISDYMLKTAVVKDSDSGEYKVIPKCAVDSCANNDQVHRKNYWHPGDECLDPKARVSSIANATENRKLQTSMDPVYLKDVNLLNDHKPVKSLKELSLQNVAISINETPEDYVEYFQDLEREGAIPYLPYLTFPAMEKLVSLHAFDWMNIEGSFVEHCVKMETKAREMFVSDRMNKFVQDPHLMMTSVFNAMHKKVKQESQNDTLLFATEFKPGPALASRAQFKAQFQYLTGGIFDGIDMSNLFIAGGIVLAALQPFDPNTDLNEQLIEKGYYNSDIDVFVHGIDDVAVATERVRIFCKELKEKTGQKMLFVRNRNCLTIVREYPHRQIQVIFRLYQSPSEILIGFDIDCCSVGYDGKDVYGIPRFFAAASFQRNVVDVTRRSPSYEYRLYKYSKRGFGVLIPGEKLDTDLLEKLYNREREGSLTGLSRLVGLSKGSATRLYDRYDGSFNMEHLTDAEKANISQKTQEMVKVQEIEAKHLSYNDYIKFATGEDFEFEKEESNNNLFPDFRTAELIDIDRHTEQFSSLFSNYMTVKIPYSPNWSLERIRKFVRSCSRKFRMGRHYGPFMEMEVASRLIPDEDDEDFYWASGSCIEIVDTPEAFLRKPSLV</sequence>
<dbReference type="InterPro" id="IPR053354">
    <property type="entry name" value="MGDG_epimerase"/>
</dbReference>
<dbReference type="Proteomes" id="UP001210925">
    <property type="component" value="Unassembled WGS sequence"/>
</dbReference>
<evidence type="ECO:0000313" key="2">
    <source>
        <dbReference type="Proteomes" id="UP001210925"/>
    </source>
</evidence>
<organism evidence="1 2">
    <name type="scientific">Boothiomyces macroporosus</name>
    <dbReference type="NCBI Taxonomy" id="261099"/>
    <lineage>
        <taxon>Eukaryota</taxon>
        <taxon>Fungi</taxon>
        <taxon>Fungi incertae sedis</taxon>
        <taxon>Chytridiomycota</taxon>
        <taxon>Chytridiomycota incertae sedis</taxon>
        <taxon>Chytridiomycetes</taxon>
        <taxon>Rhizophydiales</taxon>
        <taxon>Terramycetaceae</taxon>
        <taxon>Boothiomyces</taxon>
    </lineage>
</organism>
<dbReference type="EMBL" id="JADGKB010000015">
    <property type="protein sequence ID" value="KAJ3259875.1"/>
    <property type="molecule type" value="Genomic_DNA"/>
</dbReference>